<organism evidence="2 3">
    <name type="scientific">Durusdinium trenchii</name>
    <dbReference type="NCBI Taxonomy" id="1381693"/>
    <lineage>
        <taxon>Eukaryota</taxon>
        <taxon>Sar</taxon>
        <taxon>Alveolata</taxon>
        <taxon>Dinophyceae</taxon>
        <taxon>Suessiales</taxon>
        <taxon>Symbiodiniaceae</taxon>
        <taxon>Durusdinium</taxon>
    </lineage>
</organism>
<evidence type="ECO:0000259" key="1">
    <source>
        <dbReference type="Pfam" id="PF00456"/>
    </source>
</evidence>
<dbReference type="InterPro" id="IPR033247">
    <property type="entry name" value="Transketolase_fam"/>
</dbReference>
<feature type="domain" description="Transketolase N-terminal" evidence="1">
    <location>
        <begin position="1"/>
        <end position="35"/>
    </location>
</feature>
<dbReference type="Gene3D" id="3.40.50.970">
    <property type="match status" value="1"/>
</dbReference>
<dbReference type="EMBL" id="CAXAMN010005891">
    <property type="protein sequence ID" value="CAK9015755.1"/>
    <property type="molecule type" value="Genomic_DNA"/>
</dbReference>
<dbReference type="Pfam" id="PF00456">
    <property type="entry name" value="Transketolase_N"/>
    <property type="match status" value="2"/>
</dbReference>
<keyword evidence="3" id="KW-1185">Reference proteome</keyword>
<evidence type="ECO:0000313" key="2">
    <source>
        <dbReference type="EMBL" id="CAK9015755.1"/>
    </source>
</evidence>
<dbReference type="PANTHER" id="PTHR43522:SF2">
    <property type="entry name" value="TRANSKETOLASE 1-RELATED"/>
    <property type="match status" value="1"/>
</dbReference>
<protein>
    <recommendedName>
        <fullName evidence="1">Transketolase N-terminal domain-containing protein</fullName>
    </recommendedName>
</protein>
<comment type="caution">
    <text evidence="2">The sequence shown here is derived from an EMBL/GenBank/DDBJ whole genome shotgun (WGS) entry which is preliminary data.</text>
</comment>
<dbReference type="Proteomes" id="UP001642484">
    <property type="component" value="Unassembled WGS sequence"/>
</dbReference>
<dbReference type="SUPFAM" id="SSF52518">
    <property type="entry name" value="Thiamin diphosphate-binding fold (THDP-binding)"/>
    <property type="match status" value="2"/>
</dbReference>
<evidence type="ECO:0000313" key="3">
    <source>
        <dbReference type="Proteomes" id="UP001642484"/>
    </source>
</evidence>
<dbReference type="InterPro" id="IPR005474">
    <property type="entry name" value="Transketolase_N"/>
</dbReference>
<accession>A0ABP0JNA8</accession>
<dbReference type="PANTHER" id="PTHR43522">
    <property type="entry name" value="TRANSKETOLASE"/>
    <property type="match status" value="1"/>
</dbReference>
<feature type="domain" description="Transketolase N-terminal" evidence="1">
    <location>
        <begin position="97"/>
        <end position="212"/>
    </location>
</feature>
<dbReference type="InterPro" id="IPR029061">
    <property type="entry name" value="THDP-binding"/>
</dbReference>
<reference evidence="2 3" key="1">
    <citation type="submission" date="2024-02" db="EMBL/GenBank/DDBJ databases">
        <authorList>
            <person name="Chen Y."/>
            <person name="Shah S."/>
            <person name="Dougan E. K."/>
            <person name="Thang M."/>
            <person name="Chan C."/>
        </authorList>
    </citation>
    <scope>NUCLEOTIDE SEQUENCE [LARGE SCALE GENOMIC DNA]</scope>
</reference>
<name>A0ABP0JNA8_9DINO</name>
<sequence length="251" mass="26749">MAIAEAHLAARFNKDGFPLFDNYTYVLAGDGCLMAAWRMLRTCESMSVGWPSWVGGDGHLHELNRARLIAYSFLIMHVQFISKGVGSEGQVVGGQTKCAQEGVCSEAASLAGHLKLHKLIDNKVTIDGGTNLAFSEDTAQIFAAKGWNVLHIPNGDSHDPAVYEKAVNEAKAQTEKPSIIIMRTTIGCGSGPAIEGKAKAHGGKFSNIEVSLTYAGILDPFAFVSMCTGLAWNKRKAFGIGPCSMGVQSGK</sequence>
<gene>
    <name evidence="2" type="ORF">CCMP2556_LOCUS12211</name>
</gene>
<proteinExistence type="predicted"/>